<proteinExistence type="predicted"/>
<reference evidence="2 3" key="1">
    <citation type="journal article" date="2016" name="Mol. Biol. Evol.">
        <title>Comparative Genomics of Early-Diverging Mushroom-Forming Fungi Provides Insights into the Origins of Lignocellulose Decay Capabilities.</title>
        <authorList>
            <person name="Nagy L.G."/>
            <person name="Riley R."/>
            <person name="Tritt A."/>
            <person name="Adam C."/>
            <person name="Daum C."/>
            <person name="Floudas D."/>
            <person name="Sun H."/>
            <person name="Yadav J.S."/>
            <person name="Pangilinan J."/>
            <person name="Larsson K.H."/>
            <person name="Matsuura K."/>
            <person name="Barry K."/>
            <person name="Labutti K."/>
            <person name="Kuo R."/>
            <person name="Ohm R.A."/>
            <person name="Bhattacharya S.S."/>
            <person name="Shirouzu T."/>
            <person name="Yoshinaga Y."/>
            <person name="Martin F.M."/>
            <person name="Grigoriev I.V."/>
            <person name="Hibbett D.S."/>
        </authorList>
    </citation>
    <scope>NUCLEOTIDE SEQUENCE [LARGE SCALE GENOMIC DNA]</scope>
    <source>
        <strain evidence="2 3">HHB12029</strain>
    </source>
</reference>
<protein>
    <submittedName>
        <fullName evidence="2">Uncharacterized protein</fullName>
    </submittedName>
</protein>
<name>A0A165CLN5_EXIGL</name>
<evidence type="ECO:0000313" key="2">
    <source>
        <dbReference type="EMBL" id="KZV82697.1"/>
    </source>
</evidence>
<accession>A0A165CLN5</accession>
<dbReference type="GO" id="GO:0016787">
    <property type="term" value="F:hydrolase activity"/>
    <property type="evidence" value="ECO:0007669"/>
    <property type="project" value="InterPro"/>
</dbReference>
<dbReference type="InterPro" id="IPR036907">
    <property type="entry name" value="5'-Nucleotdase_C_sf"/>
</dbReference>
<dbReference type="InParanoid" id="A0A165CLN5"/>
<feature type="region of interest" description="Disordered" evidence="1">
    <location>
        <begin position="144"/>
        <end position="181"/>
    </location>
</feature>
<dbReference type="Proteomes" id="UP000077266">
    <property type="component" value="Unassembled WGS sequence"/>
</dbReference>
<sequence>MPLLKLLEGASLQAPTPRKSAQLGTIKRKSWSTITHIVKRAEEDDGGKMFRAPKPFAQHIVVTGVPATPTPDAPVDLSASKRVSHPTSVLKHRFSVAAVATKFNLSVPFGTAPQDFFLSRVAYPDPSSVVTLFINNVLPTTRRSRPARCSRPASRRDSVAQHQRSIVPVTPNCDDGNAMSP</sequence>
<evidence type="ECO:0000313" key="3">
    <source>
        <dbReference type="Proteomes" id="UP000077266"/>
    </source>
</evidence>
<dbReference type="Gene3D" id="3.90.780.10">
    <property type="entry name" value="5'-Nucleotidase, C-terminal domain"/>
    <property type="match status" value="1"/>
</dbReference>
<organism evidence="2 3">
    <name type="scientific">Exidia glandulosa HHB12029</name>
    <dbReference type="NCBI Taxonomy" id="1314781"/>
    <lineage>
        <taxon>Eukaryota</taxon>
        <taxon>Fungi</taxon>
        <taxon>Dikarya</taxon>
        <taxon>Basidiomycota</taxon>
        <taxon>Agaricomycotina</taxon>
        <taxon>Agaricomycetes</taxon>
        <taxon>Auriculariales</taxon>
        <taxon>Exidiaceae</taxon>
        <taxon>Exidia</taxon>
    </lineage>
</organism>
<evidence type="ECO:0000256" key="1">
    <source>
        <dbReference type="SAM" id="MobiDB-lite"/>
    </source>
</evidence>
<dbReference type="GO" id="GO:0009166">
    <property type="term" value="P:nucleotide catabolic process"/>
    <property type="evidence" value="ECO:0007669"/>
    <property type="project" value="InterPro"/>
</dbReference>
<dbReference type="AlphaFoldDB" id="A0A165CLN5"/>
<dbReference type="EMBL" id="KV426308">
    <property type="protein sequence ID" value="KZV82697.1"/>
    <property type="molecule type" value="Genomic_DNA"/>
</dbReference>
<dbReference type="OrthoDB" id="76224at2759"/>
<gene>
    <name evidence="2" type="ORF">EXIGLDRAFT_778291</name>
</gene>
<keyword evidence="3" id="KW-1185">Reference proteome</keyword>